<evidence type="ECO:0000256" key="1">
    <source>
        <dbReference type="ARBA" id="ARBA00004123"/>
    </source>
</evidence>
<evidence type="ECO:0000256" key="4">
    <source>
        <dbReference type="ARBA" id="ARBA00022737"/>
    </source>
</evidence>
<dbReference type="Gene3D" id="2.130.10.10">
    <property type="entry name" value="YVTN repeat-like/Quinoprotein amine dehydrogenase"/>
    <property type="match status" value="1"/>
</dbReference>
<dbReference type="GO" id="GO:0006400">
    <property type="term" value="P:tRNA modification"/>
    <property type="evidence" value="ECO:0007669"/>
    <property type="project" value="TreeGrafter"/>
</dbReference>
<keyword evidence="3" id="KW-0819">tRNA processing</keyword>
<evidence type="ECO:0000313" key="6">
    <source>
        <dbReference type="EMBL" id="VDN60580.1"/>
    </source>
</evidence>
<dbReference type="Proteomes" id="UP000038040">
    <property type="component" value="Unplaced"/>
</dbReference>
<reference evidence="9" key="1">
    <citation type="submission" date="2017-02" db="UniProtKB">
        <authorList>
            <consortium name="WormBaseParasite"/>
        </authorList>
    </citation>
    <scope>IDENTIFICATION</scope>
</reference>
<evidence type="ECO:0000256" key="3">
    <source>
        <dbReference type="ARBA" id="ARBA00022694"/>
    </source>
</evidence>
<keyword evidence="5" id="KW-0539">Nucleus</keyword>
<evidence type="ECO:0000256" key="5">
    <source>
        <dbReference type="ARBA" id="ARBA00023242"/>
    </source>
</evidence>
<evidence type="ECO:0000313" key="8">
    <source>
        <dbReference type="Proteomes" id="UP000274756"/>
    </source>
</evidence>
<dbReference type="InterPro" id="IPR028884">
    <property type="entry name" value="Trm82"/>
</dbReference>
<reference evidence="6 8" key="2">
    <citation type="submission" date="2018-11" db="EMBL/GenBank/DDBJ databases">
        <authorList>
            <consortium name="Pathogen Informatics"/>
        </authorList>
    </citation>
    <scope>NUCLEOTIDE SEQUENCE [LARGE SCALE GENOMIC DNA]</scope>
</reference>
<evidence type="ECO:0000256" key="2">
    <source>
        <dbReference type="ARBA" id="ARBA00022574"/>
    </source>
</evidence>
<keyword evidence="8" id="KW-1185">Reference proteome</keyword>
<organism evidence="7 9">
    <name type="scientific">Dracunculus medinensis</name>
    <name type="common">Guinea worm</name>
    <dbReference type="NCBI Taxonomy" id="318479"/>
    <lineage>
        <taxon>Eukaryota</taxon>
        <taxon>Metazoa</taxon>
        <taxon>Ecdysozoa</taxon>
        <taxon>Nematoda</taxon>
        <taxon>Chromadorea</taxon>
        <taxon>Rhabditida</taxon>
        <taxon>Spirurina</taxon>
        <taxon>Dracunculoidea</taxon>
        <taxon>Dracunculidae</taxon>
        <taxon>Dracunculus</taxon>
    </lineage>
</organism>
<evidence type="ECO:0000313" key="9">
    <source>
        <dbReference type="WBParaSite" id="DME_0000894501-mRNA-1"/>
    </source>
</evidence>
<gene>
    <name evidence="6" type="ORF">DME_LOCUS10553</name>
</gene>
<accession>A0A0N4UM83</accession>
<sequence>MLAIVMSSKICFIYRRSDWIYQCSPFMLPKTPTSGVFTSDGNYLILSDRAGFVRQANEGEILLGHISMVLDVKLSDNGRFLLSADRDEKLRVSRYPQSFVIHCFCLGHSSFIKSIISAYNIAFSAGEFLLFCYFLFFIFRSSLFFILLNNDNNVHIEEIKNIDGIIVISLNKIKDEILCLQKKVVHENLKNYLERKRKRNSKKYM</sequence>
<protein>
    <submittedName>
        <fullName evidence="9">WD_REPEATS_REGION domain-containing protein</fullName>
    </submittedName>
</protein>
<dbReference type="OrthoDB" id="371245at2759"/>
<evidence type="ECO:0000313" key="7">
    <source>
        <dbReference type="Proteomes" id="UP000038040"/>
    </source>
</evidence>
<dbReference type="Proteomes" id="UP000274756">
    <property type="component" value="Unassembled WGS sequence"/>
</dbReference>
<dbReference type="EMBL" id="UYYG01001224">
    <property type="protein sequence ID" value="VDN60580.1"/>
    <property type="molecule type" value="Genomic_DNA"/>
</dbReference>
<keyword evidence="4" id="KW-0677">Repeat</keyword>
<name>A0A0N4UM83_DRAME</name>
<dbReference type="SUPFAM" id="SSF50978">
    <property type="entry name" value="WD40 repeat-like"/>
    <property type="match status" value="1"/>
</dbReference>
<dbReference type="GO" id="GO:0005829">
    <property type="term" value="C:cytosol"/>
    <property type="evidence" value="ECO:0007669"/>
    <property type="project" value="TreeGrafter"/>
</dbReference>
<dbReference type="InterPro" id="IPR036322">
    <property type="entry name" value="WD40_repeat_dom_sf"/>
</dbReference>
<dbReference type="InterPro" id="IPR015943">
    <property type="entry name" value="WD40/YVTN_repeat-like_dom_sf"/>
</dbReference>
<dbReference type="GO" id="GO:0043527">
    <property type="term" value="C:tRNA methyltransferase complex"/>
    <property type="evidence" value="ECO:0007669"/>
    <property type="project" value="TreeGrafter"/>
</dbReference>
<dbReference type="PANTHER" id="PTHR16288:SF0">
    <property type="entry name" value="TRNA (GUANINE-N(7)-)-METHYLTRANSFERASE NON-CATALYTIC SUBUNIT WDR4"/>
    <property type="match status" value="1"/>
</dbReference>
<proteinExistence type="predicted"/>
<dbReference type="GO" id="GO:0005634">
    <property type="term" value="C:nucleus"/>
    <property type="evidence" value="ECO:0007669"/>
    <property type="project" value="UniProtKB-SubCell"/>
</dbReference>
<dbReference type="STRING" id="318479.A0A0N4UM83"/>
<comment type="subcellular location">
    <subcellularLocation>
        <location evidence="1">Nucleus</location>
    </subcellularLocation>
</comment>
<keyword evidence="2" id="KW-0853">WD repeat</keyword>
<dbReference type="GO" id="GO:0036265">
    <property type="term" value="P:RNA (guanine-N7)-methylation"/>
    <property type="evidence" value="ECO:0007669"/>
    <property type="project" value="InterPro"/>
</dbReference>
<dbReference type="WBParaSite" id="DME_0000894501-mRNA-1">
    <property type="protein sequence ID" value="DME_0000894501-mRNA-1"/>
    <property type="gene ID" value="DME_0000894501"/>
</dbReference>
<dbReference type="PANTHER" id="PTHR16288">
    <property type="entry name" value="WD40 REPEAT PROTEIN 4"/>
    <property type="match status" value="1"/>
</dbReference>
<dbReference type="AlphaFoldDB" id="A0A0N4UM83"/>